<accession>A0A7S7NM10</accession>
<organism evidence="10 11">
    <name type="scientific">Paludibaculum fermentans</name>
    <dbReference type="NCBI Taxonomy" id="1473598"/>
    <lineage>
        <taxon>Bacteria</taxon>
        <taxon>Pseudomonadati</taxon>
        <taxon>Acidobacteriota</taxon>
        <taxon>Terriglobia</taxon>
        <taxon>Bryobacterales</taxon>
        <taxon>Bryobacteraceae</taxon>
        <taxon>Paludibaculum</taxon>
    </lineage>
</organism>
<keyword evidence="2" id="KW-1003">Cell membrane</keyword>
<evidence type="ECO:0000256" key="6">
    <source>
        <dbReference type="ARBA" id="ARBA00022989"/>
    </source>
</evidence>
<evidence type="ECO:0000256" key="7">
    <source>
        <dbReference type="ARBA" id="ARBA00023136"/>
    </source>
</evidence>
<evidence type="ECO:0000256" key="3">
    <source>
        <dbReference type="ARBA" id="ARBA00022676"/>
    </source>
</evidence>
<feature type="transmembrane region" description="Helical" evidence="8">
    <location>
        <begin position="356"/>
        <end position="374"/>
    </location>
</feature>
<feature type="transmembrane region" description="Helical" evidence="8">
    <location>
        <begin position="381"/>
        <end position="404"/>
    </location>
</feature>
<dbReference type="GO" id="GO:0009103">
    <property type="term" value="P:lipopolysaccharide biosynthetic process"/>
    <property type="evidence" value="ECO:0007669"/>
    <property type="project" value="UniProtKB-ARBA"/>
</dbReference>
<feature type="transmembrane region" description="Helical" evidence="8">
    <location>
        <begin position="61"/>
        <end position="83"/>
    </location>
</feature>
<feature type="transmembrane region" description="Helical" evidence="8">
    <location>
        <begin position="302"/>
        <end position="320"/>
    </location>
</feature>
<dbReference type="GO" id="GO:0005886">
    <property type="term" value="C:plasma membrane"/>
    <property type="evidence" value="ECO:0007669"/>
    <property type="project" value="UniProtKB-SubCell"/>
</dbReference>
<reference evidence="10 11" key="1">
    <citation type="submission" date="2020-10" db="EMBL/GenBank/DDBJ databases">
        <title>Complete genome sequence of Paludibaculum fermentans P105T, a facultatively anaerobic acidobacterium capable of dissimilatory Fe(III) reduction.</title>
        <authorList>
            <person name="Dedysh S.N."/>
            <person name="Beletsky A.V."/>
            <person name="Kulichevskaya I.S."/>
            <person name="Mardanov A.V."/>
            <person name="Ravin N.V."/>
        </authorList>
    </citation>
    <scope>NUCLEOTIDE SEQUENCE [LARGE SCALE GENOMIC DNA]</scope>
    <source>
        <strain evidence="10 11">P105</strain>
    </source>
</reference>
<keyword evidence="5 8" id="KW-0812">Transmembrane</keyword>
<feature type="domain" description="Glycosyltransferase RgtA/B/C/D-like" evidence="9">
    <location>
        <begin position="76"/>
        <end position="229"/>
    </location>
</feature>
<dbReference type="Pfam" id="PF13231">
    <property type="entry name" value="PMT_2"/>
    <property type="match status" value="1"/>
</dbReference>
<feature type="transmembrane region" description="Helical" evidence="8">
    <location>
        <begin position="213"/>
        <end position="230"/>
    </location>
</feature>
<evidence type="ECO:0000256" key="4">
    <source>
        <dbReference type="ARBA" id="ARBA00022679"/>
    </source>
</evidence>
<feature type="transmembrane region" description="Helical" evidence="8">
    <location>
        <begin position="138"/>
        <end position="156"/>
    </location>
</feature>
<dbReference type="AlphaFoldDB" id="A0A7S7NM10"/>
<feature type="transmembrane region" description="Helical" evidence="8">
    <location>
        <begin position="185"/>
        <end position="206"/>
    </location>
</feature>
<comment type="subcellular location">
    <subcellularLocation>
        <location evidence="1">Cell membrane</location>
        <topology evidence="1">Multi-pass membrane protein</topology>
    </subcellularLocation>
</comment>
<evidence type="ECO:0000259" key="9">
    <source>
        <dbReference type="Pfam" id="PF13231"/>
    </source>
</evidence>
<keyword evidence="11" id="KW-1185">Reference proteome</keyword>
<evidence type="ECO:0000256" key="2">
    <source>
        <dbReference type="ARBA" id="ARBA00022475"/>
    </source>
</evidence>
<proteinExistence type="predicted"/>
<feature type="transmembrane region" description="Helical" evidence="8">
    <location>
        <begin position="163"/>
        <end position="179"/>
    </location>
</feature>
<evidence type="ECO:0000256" key="5">
    <source>
        <dbReference type="ARBA" id="ARBA00022692"/>
    </source>
</evidence>
<evidence type="ECO:0000313" key="10">
    <source>
        <dbReference type="EMBL" id="QOY86086.1"/>
    </source>
</evidence>
<dbReference type="GO" id="GO:0016763">
    <property type="term" value="F:pentosyltransferase activity"/>
    <property type="evidence" value="ECO:0007669"/>
    <property type="project" value="TreeGrafter"/>
</dbReference>
<dbReference type="InterPro" id="IPR038731">
    <property type="entry name" value="RgtA/B/C-like"/>
</dbReference>
<keyword evidence="3" id="KW-0328">Glycosyltransferase</keyword>
<name>A0A7S7NM10_PALFE</name>
<sequence>MFQRSLPYLAGLLACGLFLALGLIFLPYPGAQYDETLFVMSIHSPQYVEYAMKFGAVKVPIMLMTYIGSLKAAIYAPILYFFGAGNATLRIPVLLMGGASVFLLYLILKRLSGWKTAFLLALLLATDALFLLTDVFDWGPVALQHILFTGAVYCFVRFSTDQRRRWLFIGSLCAGLALWDKALFIWLLGGFSVALLAVFPRQLLALAKNRRHLAAVVLGFVLGAAPFLYYNKIHKLRTITANTEMDEQHPLDKLVMLDRTLDGSGLMGYIVREDPEGAVLNLKSWEKIPLFLNGKLGNPRNSLQHILLVLALFIAPVLCWSGPNRKAALLFVLGGLFTYILMLLTKSAGGSAHHTVLLWPIPQILAGLMVGEIYRRWPRRGFRIASAIVLLCVVSNLTVLNTYLAHFIACGPTVIWSDAIRPLVAEIGSRPGKLFFGTDWGITQQVEFYGNGKIGFHRTSDAIVIGLPEPLNVQHLEGYMADPSTVFVTHTEGHEAFVGVRKKLLDFAAERGYRDELYKVISDRHGVPIFEIHEFRK</sequence>
<dbReference type="Proteomes" id="UP000593892">
    <property type="component" value="Chromosome"/>
</dbReference>
<feature type="transmembrane region" description="Helical" evidence="8">
    <location>
        <begin position="89"/>
        <end position="107"/>
    </location>
</feature>
<evidence type="ECO:0000313" key="11">
    <source>
        <dbReference type="Proteomes" id="UP000593892"/>
    </source>
</evidence>
<evidence type="ECO:0000256" key="8">
    <source>
        <dbReference type="SAM" id="Phobius"/>
    </source>
</evidence>
<dbReference type="PANTHER" id="PTHR33908">
    <property type="entry name" value="MANNOSYLTRANSFERASE YKCB-RELATED"/>
    <property type="match status" value="1"/>
</dbReference>
<feature type="transmembrane region" description="Helical" evidence="8">
    <location>
        <begin position="327"/>
        <end position="344"/>
    </location>
</feature>
<protein>
    <submittedName>
        <fullName evidence="10">Glycosyltransferase family 39 protein</fullName>
    </submittedName>
</protein>
<dbReference type="PROSITE" id="PS51257">
    <property type="entry name" value="PROKAR_LIPOPROTEIN"/>
    <property type="match status" value="1"/>
</dbReference>
<evidence type="ECO:0000256" key="1">
    <source>
        <dbReference type="ARBA" id="ARBA00004651"/>
    </source>
</evidence>
<keyword evidence="4 10" id="KW-0808">Transferase</keyword>
<dbReference type="EMBL" id="CP063849">
    <property type="protein sequence ID" value="QOY86086.1"/>
    <property type="molecule type" value="Genomic_DNA"/>
</dbReference>
<keyword evidence="6 8" id="KW-1133">Transmembrane helix</keyword>
<dbReference type="InterPro" id="IPR050297">
    <property type="entry name" value="LipidA_mod_glycosyltrf_83"/>
</dbReference>
<dbReference type="PANTHER" id="PTHR33908:SF11">
    <property type="entry name" value="MEMBRANE PROTEIN"/>
    <property type="match status" value="1"/>
</dbReference>
<dbReference type="KEGG" id="pfer:IRI77_25180"/>
<feature type="transmembrane region" description="Helical" evidence="8">
    <location>
        <begin position="6"/>
        <end position="26"/>
    </location>
</feature>
<dbReference type="RefSeq" id="WP_194447755.1">
    <property type="nucleotide sequence ID" value="NZ_CP063849.1"/>
</dbReference>
<gene>
    <name evidence="10" type="ORF">IRI77_25180</name>
</gene>
<keyword evidence="7 8" id="KW-0472">Membrane</keyword>